<dbReference type="PANTHER" id="PTHR33365:SF11">
    <property type="entry name" value="TAT PATHWAY SIGNAL SEQUENCE"/>
    <property type="match status" value="1"/>
</dbReference>
<evidence type="ECO:0000256" key="3">
    <source>
        <dbReference type="ARBA" id="ARBA00035112"/>
    </source>
</evidence>
<dbReference type="EMBL" id="JAACJO010000011">
    <property type="protein sequence ID" value="KAF5352623.1"/>
    <property type="molecule type" value="Genomic_DNA"/>
</dbReference>
<evidence type="ECO:0000313" key="4">
    <source>
        <dbReference type="EMBL" id="KAF5352623.1"/>
    </source>
</evidence>
<dbReference type="Pfam" id="PF11807">
    <property type="entry name" value="UstYa"/>
    <property type="match status" value="1"/>
</dbReference>
<dbReference type="GO" id="GO:0016491">
    <property type="term" value="F:oxidoreductase activity"/>
    <property type="evidence" value="ECO:0007669"/>
    <property type="project" value="UniProtKB-KW"/>
</dbReference>
<keyword evidence="2" id="KW-0560">Oxidoreductase</keyword>
<proteinExistence type="inferred from homology"/>
<reference evidence="4 5" key="1">
    <citation type="journal article" date="2020" name="ISME J.">
        <title>Uncovering the hidden diversity of litter-decomposition mechanisms in mushroom-forming fungi.</title>
        <authorList>
            <person name="Floudas D."/>
            <person name="Bentzer J."/>
            <person name="Ahren D."/>
            <person name="Johansson T."/>
            <person name="Persson P."/>
            <person name="Tunlid A."/>
        </authorList>
    </citation>
    <scope>NUCLEOTIDE SEQUENCE [LARGE SCALE GENOMIC DNA]</scope>
    <source>
        <strain evidence="4 5">CBS 146.42</strain>
    </source>
</reference>
<sequence length="158" mass="18253">MGYIGSDYPQSWPIKRGNVLMAFDNPKHYALDTTQGALEWSSLVPSSPSSPNGTVHLGPYKQPFTVSMMHQLKCLDVIRHETIRGGRDEDGMALARHCLNYLRQMVTCRADLELESFQFASHKNPIDMHGVYECKDWSRVYEEVKKNQEEHEEWVSHR</sequence>
<evidence type="ECO:0000256" key="2">
    <source>
        <dbReference type="ARBA" id="ARBA00023002"/>
    </source>
</evidence>
<dbReference type="Proteomes" id="UP000559027">
    <property type="component" value="Unassembled WGS sequence"/>
</dbReference>
<gene>
    <name evidence="4" type="ORF">D9756_006263</name>
</gene>
<dbReference type="GO" id="GO:0043386">
    <property type="term" value="P:mycotoxin biosynthetic process"/>
    <property type="evidence" value="ECO:0007669"/>
    <property type="project" value="InterPro"/>
</dbReference>
<comment type="caution">
    <text evidence="4">The sequence shown here is derived from an EMBL/GenBank/DDBJ whole genome shotgun (WGS) entry which is preliminary data.</text>
</comment>
<dbReference type="OrthoDB" id="3687641at2759"/>
<protein>
    <submittedName>
        <fullName evidence="4">Uncharacterized protein</fullName>
    </submittedName>
</protein>
<evidence type="ECO:0000313" key="5">
    <source>
        <dbReference type="Proteomes" id="UP000559027"/>
    </source>
</evidence>
<dbReference type="PANTHER" id="PTHR33365">
    <property type="entry name" value="YALI0B05434P"/>
    <property type="match status" value="1"/>
</dbReference>
<organism evidence="4 5">
    <name type="scientific">Leucocoprinus leucothites</name>
    <dbReference type="NCBI Taxonomy" id="201217"/>
    <lineage>
        <taxon>Eukaryota</taxon>
        <taxon>Fungi</taxon>
        <taxon>Dikarya</taxon>
        <taxon>Basidiomycota</taxon>
        <taxon>Agaricomycotina</taxon>
        <taxon>Agaricomycetes</taxon>
        <taxon>Agaricomycetidae</taxon>
        <taxon>Agaricales</taxon>
        <taxon>Agaricineae</taxon>
        <taxon>Agaricaceae</taxon>
        <taxon>Leucocoprinus</taxon>
    </lineage>
</organism>
<keyword evidence="5" id="KW-1185">Reference proteome</keyword>
<evidence type="ECO:0000256" key="1">
    <source>
        <dbReference type="ARBA" id="ARBA00004685"/>
    </source>
</evidence>
<name>A0A8H5D3N7_9AGAR</name>
<dbReference type="InterPro" id="IPR021765">
    <property type="entry name" value="UstYa-like"/>
</dbReference>
<accession>A0A8H5D3N7</accession>
<comment type="pathway">
    <text evidence="1">Mycotoxin biosynthesis.</text>
</comment>
<dbReference type="AlphaFoldDB" id="A0A8H5D3N7"/>
<comment type="similarity">
    <text evidence="3">Belongs to the ustYa family.</text>
</comment>